<sequence>MNHMLDEFNVLITKEFKELDDFHLTSQQEVVLIYISRRDRVTAAQIAQEFDITKSAVSQVLTKLEQQDLIAKIVNPDNRRESFIVLGKQGMRFMDTLEDIDDQMIEKYYSKVKIEDLIHMTNTMEEINQVIKKNKK</sequence>
<protein>
    <submittedName>
        <fullName evidence="5">MarR family transcriptional regulator</fullName>
    </submittedName>
</protein>
<dbReference type="SMART" id="SM00347">
    <property type="entry name" value="HTH_MARR"/>
    <property type="match status" value="1"/>
</dbReference>
<dbReference type="Gene3D" id="1.10.10.10">
    <property type="entry name" value="Winged helix-like DNA-binding domain superfamily/Winged helix DNA-binding domain"/>
    <property type="match status" value="1"/>
</dbReference>
<dbReference type="PROSITE" id="PS50995">
    <property type="entry name" value="HTH_MARR_2"/>
    <property type="match status" value="1"/>
</dbReference>
<gene>
    <name evidence="5" type="ORF">H9647_13845</name>
</gene>
<dbReference type="RefSeq" id="WP_191800907.1">
    <property type="nucleotide sequence ID" value="NZ_JACSQL010000006.1"/>
</dbReference>
<keyword evidence="1" id="KW-0805">Transcription regulation</keyword>
<keyword evidence="2" id="KW-0238">DNA-binding</keyword>
<dbReference type="EMBL" id="JACSQL010000006">
    <property type="protein sequence ID" value="MBD7969155.1"/>
    <property type="molecule type" value="Genomic_DNA"/>
</dbReference>
<dbReference type="Pfam" id="PF12802">
    <property type="entry name" value="MarR_2"/>
    <property type="match status" value="1"/>
</dbReference>
<dbReference type="PANTHER" id="PTHR42756:SF1">
    <property type="entry name" value="TRANSCRIPTIONAL REPRESSOR OF EMRAB OPERON"/>
    <property type="match status" value="1"/>
</dbReference>
<organism evidence="5 6">
    <name type="scientific">Paenibacillus gallinarum</name>
    <dbReference type="NCBI Taxonomy" id="2762232"/>
    <lineage>
        <taxon>Bacteria</taxon>
        <taxon>Bacillati</taxon>
        <taxon>Bacillota</taxon>
        <taxon>Bacilli</taxon>
        <taxon>Bacillales</taxon>
        <taxon>Paenibacillaceae</taxon>
        <taxon>Paenibacillus</taxon>
    </lineage>
</organism>
<evidence type="ECO:0000256" key="1">
    <source>
        <dbReference type="ARBA" id="ARBA00023015"/>
    </source>
</evidence>
<evidence type="ECO:0000256" key="3">
    <source>
        <dbReference type="ARBA" id="ARBA00023163"/>
    </source>
</evidence>
<keyword evidence="6" id="KW-1185">Reference proteome</keyword>
<dbReference type="InterPro" id="IPR036388">
    <property type="entry name" value="WH-like_DNA-bd_sf"/>
</dbReference>
<dbReference type="InterPro" id="IPR000835">
    <property type="entry name" value="HTH_MarR-typ"/>
</dbReference>
<proteinExistence type="predicted"/>
<dbReference type="PANTHER" id="PTHR42756">
    <property type="entry name" value="TRANSCRIPTIONAL REGULATOR, MARR"/>
    <property type="match status" value="1"/>
</dbReference>
<accession>A0ABR8T070</accession>
<feature type="domain" description="HTH marR-type" evidence="4">
    <location>
        <begin position="1"/>
        <end position="126"/>
    </location>
</feature>
<dbReference type="SUPFAM" id="SSF46785">
    <property type="entry name" value="Winged helix' DNA-binding domain"/>
    <property type="match status" value="1"/>
</dbReference>
<reference evidence="5 6" key="1">
    <citation type="submission" date="2020-08" db="EMBL/GenBank/DDBJ databases">
        <title>A Genomic Blueprint of the Chicken Gut Microbiome.</title>
        <authorList>
            <person name="Gilroy R."/>
            <person name="Ravi A."/>
            <person name="Getino M."/>
            <person name="Pursley I."/>
            <person name="Horton D.L."/>
            <person name="Alikhan N.-F."/>
            <person name="Baker D."/>
            <person name="Gharbi K."/>
            <person name="Hall N."/>
            <person name="Watson M."/>
            <person name="Adriaenssens E.M."/>
            <person name="Foster-Nyarko E."/>
            <person name="Jarju S."/>
            <person name="Secka A."/>
            <person name="Antonio M."/>
            <person name="Oren A."/>
            <person name="Chaudhuri R."/>
            <person name="La Ragione R.M."/>
            <person name="Hildebrand F."/>
            <person name="Pallen M.J."/>
        </authorList>
    </citation>
    <scope>NUCLEOTIDE SEQUENCE [LARGE SCALE GENOMIC DNA]</scope>
    <source>
        <strain evidence="5 6">Sa2BVA9</strain>
    </source>
</reference>
<dbReference type="Proteomes" id="UP000608071">
    <property type="component" value="Unassembled WGS sequence"/>
</dbReference>
<comment type="caution">
    <text evidence="5">The sequence shown here is derived from an EMBL/GenBank/DDBJ whole genome shotgun (WGS) entry which is preliminary data.</text>
</comment>
<evidence type="ECO:0000313" key="6">
    <source>
        <dbReference type="Proteomes" id="UP000608071"/>
    </source>
</evidence>
<evidence type="ECO:0000259" key="4">
    <source>
        <dbReference type="PROSITE" id="PS50995"/>
    </source>
</evidence>
<dbReference type="InterPro" id="IPR036390">
    <property type="entry name" value="WH_DNA-bd_sf"/>
</dbReference>
<name>A0ABR8T070_9BACL</name>
<evidence type="ECO:0000256" key="2">
    <source>
        <dbReference type="ARBA" id="ARBA00023125"/>
    </source>
</evidence>
<keyword evidence="3" id="KW-0804">Transcription</keyword>
<evidence type="ECO:0000313" key="5">
    <source>
        <dbReference type="EMBL" id="MBD7969155.1"/>
    </source>
</evidence>